<keyword evidence="2" id="KW-0732">Signal</keyword>
<feature type="chain" id="PRO_5023052217" evidence="2">
    <location>
        <begin position="19"/>
        <end position="129"/>
    </location>
</feature>
<organism evidence="3 4">
    <name type="scientific">Pterulicium gracile</name>
    <dbReference type="NCBI Taxonomy" id="1884261"/>
    <lineage>
        <taxon>Eukaryota</taxon>
        <taxon>Fungi</taxon>
        <taxon>Dikarya</taxon>
        <taxon>Basidiomycota</taxon>
        <taxon>Agaricomycotina</taxon>
        <taxon>Agaricomycetes</taxon>
        <taxon>Agaricomycetidae</taxon>
        <taxon>Agaricales</taxon>
        <taxon>Pleurotineae</taxon>
        <taxon>Pterulaceae</taxon>
        <taxon>Pterulicium</taxon>
    </lineage>
</organism>
<sequence>MMFSAVALVPFLAALVSAQGPIESITSAIASGVTSAIGPGASGASSLASSLASGASSAASSLSSGASSVRSSMMSSEMMSESGSRTATSPNGGMTQAGMTNSEGWAMPTAVPVVEGMALGLAGIVAAMI</sequence>
<accession>A0A5C3Q7J3</accession>
<feature type="signal peptide" evidence="2">
    <location>
        <begin position="1"/>
        <end position="18"/>
    </location>
</feature>
<feature type="compositionally biased region" description="Polar residues" evidence="1">
    <location>
        <begin position="85"/>
        <end position="101"/>
    </location>
</feature>
<proteinExistence type="predicted"/>
<gene>
    <name evidence="3" type="ORF">BDV98DRAFT_607462</name>
</gene>
<evidence type="ECO:0000256" key="2">
    <source>
        <dbReference type="SAM" id="SignalP"/>
    </source>
</evidence>
<name>A0A5C3Q7J3_9AGAR</name>
<dbReference type="Proteomes" id="UP000305067">
    <property type="component" value="Unassembled WGS sequence"/>
</dbReference>
<evidence type="ECO:0000256" key="1">
    <source>
        <dbReference type="SAM" id="MobiDB-lite"/>
    </source>
</evidence>
<dbReference type="AlphaFoldDB" id="A0A5C3Q7J3"/>
<reference evidence="3 4" key="1">
    <citation type="journal article" date="2019" name="Nat. Ecol. Evol.">
        <title>Megaphylogeny resolves global patterns of mushroom evolution.</title>
        <authorList>
            <person name="Varga T."/>
            <person name="Krizsan K."/>
            <person name="Foldi C."/>
            <person name="Dima B."/>
            <person name="Sanchez-Garcia M."/>
            <person name="Sanchez-Ramirez S."/>
            <person name="Szollosi G.J."/>
            <person name="Szarkandi J.G."/>
            <person name="Papp V."/>
            <person name="Albert L."/>
            <person name="Andreopoulos W."/>
            <person name="Angelini C."/>
            <person name="Antonin V."/>
            <person name="Barry K.W."/>
            <person name="Bougher N.L."/>
            <person name="Buchanan P."/>
            <person name="Buyck B."/>
            <person name="Bense V."/>
            <person name="Catcheside P."/>
            <person name="Chovatia M."/>
            <person name="Cooper J."/>
            <person name="Damon W."/>
            <person name="Desjardin D."/>
            <person name="Finy P."/>
            <person name="Geml J."/>
            <person name="Haridas S."/>
            <person name="Hughes K."/>
            <person name="Justo A."/>
            <person name="Karasinski D."/>
            <person name="Kautmanova I."/>
            <person name="Kiss B."/>
            <person name="Kocsube S."/>
            <person name="Kotiranta H."/>
            <person name="LaButti K.M."/>
            <person name="Lechner B.E."/>
            <person name="Liimatainen K."/>
            <person name="Lipzen A."/>
            <person name="Lukacs Z."/>
            <person name="Mihaltcheva S."/>
            <person name="Morgado L.N."/>
            <person name="Niskanen T."/>
            <person name="Noordeloos M.E."/>
            <person name="Ohm R.A."/>
            <person name="Ortiz-Santana B."/>
            <person name="Ovrebo C."/>
            <person name="Racz N."/>
            <person name="Riley R."/>
            <person name="Savchenko A."/>
            <person name="Shiryaev A."/>
            <person name="Soop K."/>
            <person name="Spirin V."/>
            <person name="Szebenyi C."/>
            <person name="Tomsovsky M."/>
            <person name="Tulloss R.E."/>
            <person name="Uehling J."/>
            <person name="Grigoriev I.V."/>
            <person name="Vagvolgyi C."/>
            <person name="Papp T."/>
            <person name="Martin F.M."/>
            <person name="Miettinen O."/>
            <person name="Hibbett D.S."/>
            <person name="Nagy L.G."/>
        </authorList>
    </citation>
    <scope>NUCLEOTIDE SEQUENCE [LARGE SCALE GENOMIC DNA]</scope>
    <source>
        <strain evidence="3 4">CBS 309.79</strain>
    </source>
</reference>
<keyword evidence="4" id="KW-1185">Reference proteome</keyword>
<evidence type="ECO:0000313" key="3">
    <source>
        <dbReference type="EMBL" id="TFK97546.1"/>
    </source>
</evidence>
<protein>
    <submittedName>
        <fullName evidence="3">Uncharacterized protein</fullName>
    </submittedName>
</protein>
<dbReference type="EMBL" id="ML178846">
    <property type="protein sequence ID" value="TFK97546.1"/>
    <property type="molecule type" value="Genomic_DNA"/>
</dbReference>
<feature type="compositionally biased region" description="Low complexity" evidence="1">
    <location>
        <begin position="57"/>
        <end position="84"/>
    </location>
</feature>
<evidence type="ECO:0000313" key="4">
    <source>
        <dbReference type="Proteomes" id="UP000305067"/>
    </source>
</evidence>
<feature type="region of interest" description="Disordered" evidence="1">
    <location>
        <begin position="57"/>
        <end position="101"/>
    </location>
</feature>